<comment type="caution">
    <text evidence="2">The sequence shown here is derived from an EMBL/GenBank/DDBJ whole genome shotgun (WGS) entry which is preliminary data.</text>
</comment>
<accession>A0A813YB19</accession>
<evidence type="ECO:0000313" key="2">
    <source>
        <dbReference type="EMBL" id="CAF0881685.1"/>
    </source>
</evidence>
<dbReference type="Proteomes" id="UP000663864">
    <property type="component" value="Unassembled WGS sequence"/>
</dbReference>
<sequence length="38" mass="4348">MLWSKRLQQNTKTGNESDTDLNNNIQKSGIVSTVNRQQ</sequence>
<reference evidence="2" key="1">
    <citation type="submission" date="2021-02" db="EMBL/GenBank/DDBJ databases">
        <authorList>
            <person name="Nowell W R."/>
        </authorList>
    </citation>
    <scope>NUCLEOTIDE SEQUENCE</scope>
</reference>
<dbReference type="AlphaFoldDB" id="A0A813YB19"/>
<feature type="region of interest" description="Disordered" evidence="1">
    <location>
        <begin position="1"/>
        <end position="38"/>
    </location>
</feature>
<name>A0A813YB19_9BILA</name>
<evidence type="ECO:0000313" key="3">
    <source>
        <dbReference type="Proteomes" id="UP000663864"/>
    </source>
</evidence>
<feature type="non-terminal residue" evidence="2">
    <location>
        <position position="1"/>
    </location>
</feature>
<evidence type="ECO:0000256" key="1">
    <source>
        <dbReference type="SAM" id="MobiDB-lite"/>
    </source>
</evidence>
<gene>
    <name evidence="2" type="ORF">ZHD862_LOCUS6418</name>
</gene>
<organism evidence="2 3">
    <name type="scientific">Rotaria sordida</name>
    <dbReference type="NCBI Taxonomy" id="392033"/>
    <lineage>
        <taxon>Eukaryota</taxon>
        <taxon>Metazoa</taxon>
        <taxon>Spiralia</taxon>
        <taxon>Gnathifera</taxon>
        <taxon>Rotifera</taxon>
        <taxon>Eurotatoria</taxon>
        <taxon>Bdelloidea</taxon>
        <taxon>Philodinida</taxon>
        <taxon>Philodinidae</taxon>
        <taxon>Rotaria</taxon>
    </lineage>
</organism>
<dbReference type="EMBL" id="CAJNOT010000180">
    <property type="protein sequence ID" value="CAF0881685.1"/>
    <property type="molecule type" value="Genomic_DNA"/>
</dbReference>
<protein>
    <submittedName>
        <fullName evidence="2">Uncharacterized protein</fullName>
    </submittedName>
</protein>
<proteinExistence type="predicted"/>